<dbReference type="OrthoDB" id="3267958at2"/>
<dbReference type="SUPFAM" id="SSF51294">
    <property type="entry name" value="Hedgehog/intein (Hint) domain"/>
    <property type="match status" value="1"/>
</dbReference>
<dbReference type="Gene3D" id="2.170.16.10">
    <property type="entry name" value="Hedgehog/Intein (Hint) domain"/>
    <property type="match status" value="1"/>
</dbReference>
<dbReference type="STRING" id="247156.NFA_15250"/>
<evidence type="ECO:0000313" key="2">
    <source>
        <dbReference type="Proteomes" id="UP000006820"/>
    </source>
</evidence>
<dbReference type="Proteomes" id="UP000006820">
    <property type="component" value="Chromosome"/>
</dbReference>
<accession>Q5YZM1</accession>
<keyword evidence="2" id="KW-1185">Reference proteome</keyword>
<dbReference type="KEGG" id="nfa:NFA_15250"/>
<dbReference type="eggNOG" id="COG1372">
    <property type="taxonomic scope" value="Bacteria"/>
</dbReference>
<dbReference type="InterPro" id="IPR036844">
    <property type="entry name" value="Hint_dom_sf"/>
</dbReference>
<proteinExistence type="predicted"/>
<evidence type="ECO:0000313" key="1">
    <source>
        <dbReference type="EMBL" id="BAD56370.1"/>
    </source>
</evidence>
<sequence length="643" mass="69615">MAGLTTRLMDLESAALFDRLQRQAAVDAIEEIAKRWATSPPNDFGVWFDRNIARLTRAVEAGQSAAVRDVERYVDDALDEQNIRAPKVATPTHERLVGVTADGRTIEGLLAQTVIGARAAMAEGVPAYKAWQDAGYEARRVISNEIADAGRAATGVGIVSRLGVGYVRMLVPPSCSRCVILAGRYYHWSRGFRRHPNCFPAGTVVSGPSAEAATRRWFEGELVVFTTASGKQLSLTGNHPVLTRGGWVPANLLNEGDEVVRSTRPQGATPLVVPDHHQVPALIEDVWGSFAVNGLHRVPAAPEDFHGDGQRGEVDIVGPDRTLWCGHDAAIAQQREQQFFTRRTESSGLLVAESVAQLVDLWQAPHSGSSIGRSGLPFALIGGHGGGPVERGLTVAAGGYPGLHEALADYRPGDAVLPPQGVFAGSSEIGGDDCVIGKVDSTRWDAPALPFLVEGRAGYASRGKELFDRLTGQVELDRIVILRRVQWSGHVFSLTSSEGWHTANSLIVSNCNCRHIPSREDRADEITTDPKKYFESLSEADQNKTFGQAGAQAIRDGADMSQVVNARRGLTIIGGRAQRSEVYGRRLLTTTEGVTRRGQAGRAMRARGRNARTTPRLMPEAIYEIAETRAEAIELLRKYGYVA</sequence>
<protein>
    <submittedName>
        <fullName evidence="1">Uncharacterized protein</fullName>
    </submittedName>
</protein>
<dbReference type="GeneID" id="61132322"/>
<gene>
    <name evidence="1" type="ordered locus">NFA_15250</name>
</gene>
<reference evidence="1 2" key="1">
    <citation type="journal article" date="2004" name="Proc. Natl. Acad. Sci. U.S.A.">
        <title>The complete genomic sequence of Nocardia farcinica IFM 10152.</title>
        <authorList>
            <person name="Ishikawa J."/>
            <person name="Yamashita A."/>
            <person name="Mikami Y."/>
            <person name="Hoshino Y."/>
            <person name="Kurita H."/>
            <person name="Hotta K."/>
            <person name="Shiba T."/>
            <person name="Hattori M."/>
        </authorList>
    </citation>
    <scope>NUCLEOTIDE SEQUENCE [LARGE SCALE GENOMIC DNA]</scope>
    <source>
        <strain evidence="1 2">IFM 10152</strain>
    </source>
</reference>
<dbReference type="AlphaFoldDB" id="Q5YZM1"/>
<dbReference type="RefSeq" id="WP_011208055.1">
    <property type="nucleotide sequence ID" value="NC_006361.1"/>
</dbReference>
<dbReference type="CDD" id="cd00081">
    <property type="entry name" value="Hint"/>
    <property type="match status" value="1"/>
</dbReference>
<organism evidence="1 2">
    <name type="scientific">Nocardia farcinica (strain IFM 10152)</name>
    <dbReference type="NCBI Taxonomy" id="247156"/>
    <lineage>
        <taxon>Bacteria</taxon>
        <taxon>Bacillati</taxon>
        <taxon>Actinomycetota</taxon>
        <taxon>Actinomycetes</taxon>
        <taxon>Mycobacteriales</taxon>
        <taxon>Nocardiaceae</taxon>
        <taxon>Nocardia</taxon>
    </lineage>
</organism>
<name>Q5YZM1_NOCFA</name>
<dbReference type="HOGENOM" id="CLU_425683_0_0_11"/>
<dbReference type="EMBL" id="AP006618">
    <property type="protein sequence ID" value="BAD56370.1"/>
    <property type="molecule type" value="Genomic_DNA"/>
</dbReference>